<dbReference type="Proteomes" id="UP000714275">
    <property type="component" value="Unassembled WGS sequence"/>
</dbReference>
<gene>
    <name evidence="1" type="ORF">EV702DRAFT_1041809</name>
</gene>
<evidence type="ECO:0000313" key="2">
    <source>
        <dbReference type="Proteomes" id="UP000714275"/>
    </source>
</evidence>
<sequence length="250" mass="28166">MSNPASTAQKVFGLANMANIFEFAASHLLAIRMTLDKSNLVTSSKVRYILTRYLMWEGDVFISPWVNYCEGQGISPPLSRNLRFFVGMLGMSQIELLNYQEFYDSCMKLLASPSGAWVTGRIVRTYPMAWWNEGFDTANYQTFTTNLSNFGDIKEMLVSHFAQLPEGRLLVTPATLVDPRSTPVTQQLANIHAGMRQEGEHIVSLLENKIVEVRLVMASLLRMETALGQDVRAAIAATEWLVKYLKREGE</sequence>
<name>A0A9P7A438_9AGAM</name>
<accession>A0A9P7A438</accession>
<proteinExistence type="predicted"/>
<organism evidence="1 2">
    <name type="scientific">Suillus placidus</name>
    <dbReference type="NCBI Taxonomy" id="48579"/>
    <lineage>
        <taxon>Eukaryota</taxon>
        <taxon>Fungi</taxon>
        <taxon>Dikarya</taxon>
        <taxon>Basidiomycota</taxon>
        <taxon>Agaricomycotina</taxon>
        <taxon>Agaricomycetes</taxon>
        <taxon>Agaricomycetidae</taxon>
        <taxon>Boletales</taxon>
        <taxon>Suillineae</taxon>
        <taxon>Suillaceae</taxon>
        <taxon>Suillus</taxon>
    </lineage>
</organism>
<reference evidence="1" key="1">
    <citation type="journal article" date="2020" name="New Phytol.">
        <title>Comparative genomics reveals dynamic genome evolution in host specialist ectomycorrhizal fungi.</title>
        <authorList>
            <person name="Lofgren L.A."/>
            <person name="Nguyen N.H."/>
            <person name="Vilgalys R."/>
            <person name="Ruytinx J."/>
            <person name="Liao H.L."/>
            <person name="Branco S."/>
            <person name="Kuo A."/>
            <person name="LaButti K."/>
            <person name="Lipzen A."/>
            <person name="Andreopoulos W."/>
            <person name="Pangilinan J."/>
            <person name="Riley R."/>
            <person name="Hundley H."/>
            <person name="Na H."/>
            <person name="Barry K."/>
            <person name="Grigoriev I.V."/>
            <person name="Stajich J.E."/>
            <person name="Kennedy P.G."/>
        </authorList>
    </citation>
    <scope>NUCLEOTIDE SEQUENCE</scope>
    <source>
        <strain evidence="1">DOB743</strain>
    </source>
</reference>
<comment type="caution">
    <text evidence="1">The sequence shown here is derived from an EMBL/GenBank/DDBJ whole genome shotgun (WGS) entry which is preliminary data.</text>
</comment>
<evidence type="ECO:0000313" key="1">
    <source>
        <dbReference type="EMBL" id="KAG1782094.1"/>
    </source>
</evidence>
<protein>
    <submittedName>
        <fullName evidence="1">Uncharacterized protein</fullName>
    </submittedName>
</protein>
<dbReference type="OrthoDB" id="2620486at2759"/>
<dbReference type="EMBL" id="JABBWD010000004">
    <property type="protein sequence ID" value="KAG1782094.1"/>
    <property type="molecule type" value="Genomic_DNA"/>
</dbReference>
<keyword evidence="2" id="KW-1185">Reference proteome</keyword>
<dbReference type="AlphaFoldDB" id="A0A9P7A438"/>